<dbReference type="RefSeq" id="WP_330088895.1">
    <property type="nucleotide sequence ID" value="NZ_JAUGZK010000014.1"/>
</dbReference>
<sequence>MRITVNQQPQQLAEPCTLQQLVEQLQLNPNGLALAINQTVISKREWARTTLQPDDQVAAFQIVTGG</sequence>
<dbReference type="SUPFAM" id="SSF54285">
    <property type="entry name" value="MoaD/ThiS"/>
    <property type="match status" value="1"/>
</dbReference>
<proteinExistence type="predicted"/>
<dbReference type="InterPro" id="IPR010035">
    <property type="entry name" value="Thi_S"/>
</dbReference>
<dbReference type="CDD" id="cd00565">
    <property type="entry name" value="Ubl_ThiS"/>
    <property type="match status" value="1"/>
</dbReference>
<dbReference type="PANTHER" id="PTHR34472:SF1">
    <property type="entry name" value="SULFUR CARRIER PROTEIN THIS"/>
    <property type="match status" value="1"/>
</dbReference>
<dbReference type="NCBIfam" id="TIGR01683">
    <property type="entry name" value="thiS"/>
    <property type="match status" value="1"/>
</dbReference>
<dbReference type="Proteomes" id="UP001339167">
    <property type="component" value="Unassembled WGS sequence"/>
</dbReference>
<dbReference type="EMBL" id="JAUGZK010000014">
    <property type="protein sequence ID" value="MEE2025582.1"/>
    <property type="molecule type" value="Genomic_DNA"/>
</dbReference>
<dbReference type="PANTHER" id="PTHR34472">
    <property type="entry name" value="SULFUR CARRIER PROTEIN THIS"/>
    <property type="match status" value="1"/>
</dbReference>
<name>A0ABU7JIT3_9GAMM</name>
<keyword evidence="2" id="KW-1185">Reference proteome</keyword>
<protein>
    <submittedName>
        <fullName evidence="1">Sulfur carrier protein ThiS</fullName>
    </submittedName>
</protein>
<evidence type="ECO:0000313" key="2">
    <source>
        <dbReference type="Proteomes" id="UP001339167"/>
    </source>
</evidence>
<comment type="caution">
    <text evidence="1">The sequence shown here is derived from an EMBL/GenBank/DDBJ whole genome shotgun (WGS) entry which is preliminary data.</text>
</comment>
<dbReference type="Gene3D" id="3.10.20.30">
    <property type="match status" value="1"/>
</dbReference>
<dbReference type="InterPro" id="IPR016155">
    <property type="entry name" value="Mopterin_synth/thiamin_S_b"/>
</dbReference>
<dbReference type="Pfam" id="PF02597">
    <property type="entry name" value="ThiS"/>
    <property type="match status" value="1"/>
</dbReference>
<dbReference type="InterPro" id="IPR012675">
    <property type="entry name" value="Beta-grasp_dom_sf"/>
</dbReference>
<evidence type="ECO:0000313" key="1">
    <source>
        <dbReference type="EMBL" id="MEE2025582.1"/>
    </source>
</evidence>
<organism evidence="1 2">
    <name type="scientific">Alkalimonas mucilaginosa</name>
    <dbReference type="NCBI Taxonomy" id="3057676"/>
    <lineage>
        <taxon>Bacteria</taxon>
        <taxon>Pseudomonadati</taxon>
        <taxon>Pseudomonadota</taxon>
        <taxon>Gammaproteobacteria</taxon>
        <taxon>Alkalimonas</taxon>
    </lineage>
</organism>
<dbReference type="InterPro" id="IPR003749">
    <property type="entry name" value="ThiS/MoaD-like"/>
</dbReference>
<gene>
    <name evidence="1" type="primary">thiS</name>
    <name evidence="1" type="ORF">QWF21_15195</name>
</gene>
<accession>A0ABU7JIT3</accession>
<reference evidence="1 2" key="1">
    <citation type="submission" date="2023-06" db="EMBL/GenBank/DDBJ databases">
        <title>Alkalimonas sp., MEB004 an alkaliphilic bacterium isolated from Lonar Lake, India.</title>
        <authorList>
            <person name="Joshi A."/>
            <person name="Thite S."/>
        </authorList>
    </citation>
    <scope>NUCLEOTIDE SEQUENCE [LARGE SCALE GENOMIC DNA]</scope>
    <source>
        <strain evidence="1 2">MEB004</strain>
    </source>
</reference>